<name>A0A6G6Y1B1_9SPHN</name>
<dbReference type="InterPro" id="IPR031316">
    <property type="entry name" value="FlgM_C"/>
</dbReference>
<dbReference type="InterPro" id="IPR035890">
    <property type="entry name" value="Anti-sigma-28_factor_FlgM_sf"/>
</dbReference>
<dbReference type="SUPFAM" id="SSF101498">
    <property type="entry name" value="Anti-sigma factor FlgM"/>
    <property type="match status" value="1"/>
</dbReference>
<protein>
    <submittedName>
        <fullName evidence="2">Flagellar biosynthesis anti-sigma factor FlgM</fullName>
    </submittedName>
</protein>
<dbReference type="AlphaFoldDB" id="A0A6G6Y1B1"/>
<keyword evidence="2" id="KW-0966">Cell projection</keyword>
<dbReference type="Pfam" id="PF04316">
    <property type="entry name" value="FlgM"/>
    <property type="match status" value="1"/>
</dbReference>
<feature type="domain" description="Anti-sigma-28 factor FlgM C-terminal" evidence="1">
    <location>
        <begin position="44"/>
        <end position="87"/>
    </location>
</feature>
<gene>
    <name evidence="2" type="ORF">G5C33_02180</name>
</gene>
<keyword evidence="2" id="KW-0969">Cilium</keyword>
<evidence type="ECO:0000259" key="1">
    <source>
        <dbReference type="Pfam" id="PF04316"/>
    </source>
</evidence>
<dbReference type="KEGG" id="spzr:G5C33_02180"/>
<sequence>MVDPIGIKNGAAIGRLSAPVGPAEPVAAARSVAGRESEPADAPEAELLSRAMASKAPVDSERVAEIRRAVESGKFPLVPSTIADRLLALKMDWDPNEQA</sequence>
<evidence type="ECO:0000313" key="3">
    <source>
        <dbReference type="Proteomes" id="UP000501568"/>
    </source>
</evidence>
<proteinExistence type="predicted"/>
<keyword evidence="2" id="KW-0282">Flagellum</keyword>
<reference evidence="2 3" key="1">
    <citation type="submission" date="2020-02" db="EMBL/GenBank/DDBJ databases">
        <authorList>
            <person name="Zheng R.K."/>
            <person name="Sun C.M."/>
        </authorList>
    </citation>
    <scope>NUCLEOTIDE SEQUENCE [LARGE SCALE GENOMIC DNA]</scope>
    <source>
        <strain evidence="3">zrk23</strain>
    </source>
</reference>
<evidence type="ECO:0000313" key="2">
    <source>
        <dbReference type="EMBL" id="QIG78712.1"/>
    </source>
</evidence>
<dbReference type="EMBL" id="CP049109">
    <property type="protein sequence ID" value="QIG78712.1"/>
    <property type="molecule type" value="Genomic_DNA"/>
</dbReference>
<dbReference type="RefSeq" id="WP_165325710.1">
    <property type="nucleotide sequence ID" value="NZ_CP049109.1"/>
</dbReference>
<keyword evidence="3" id="KW-1185">Reference proteome</keyword>
<accession>A0A6G6Y1B1</accession>
<organism evidence="2 3">
    <name type="scientific">Stakelama tenebrarum</name>
    <dbReference type="NCBI Taxonomy" id="2711215"/>
    <lineage>
        <taxon>Bacteria</taxon>
        <taxon>Pseudomonadati</taxon>
        <taxon>Pseudomonadota</taxon>
        <taxon>Alphaproteobacteria</taxon>
        <taxon>Sphingomonadales</taxon>
        <taxon>Sphingomonadaceae</taxon>
        <taxon>Stakelama</taxon>
    </lineage>
</organism>
<dbReference type="Proteomes" id="UP000501568">
    <property type="component" value="Chromosome"/>
</dbReference>